<feature type="region of interest" description="Disordered" evidence="1">
    <location>
        <begin position="76"/>
        <end position="232"/>
    </location>
</feature>
<evidence type="ECO:0000256" key="1">
    <source>
        <dbReference type="SAM" id="MobiDB-lite"/>
    </source>
</evidence>
<keyword evidence="3" id="KW-1185">Reference proteome</keyword>
<feature type="compositionally biased region" description="Polar residues" evidence="1">
    <location>
        <begin position="128"/>
        <end position="141"/>
    </location>
</feature>
<organism evidence="2 3">
    <name type="scientific">Tanacetum coccineum</name>
    <dbReference type="NCBI Taxonomy" id="301880"/>
    <lineage>
        <taxon>Eukaryota</taxon>
        <taxon>Viridiplantae</taxon>
        <taxon>Streptophyta</taxon>
        <taxon>Embryophyta</taxon>
        <taxon>Tracheophyta</taxon>
        <taxon>Spermatophyta</taxon>
        <taxon>Magnoliopsida</taxon>
        <taxon>eudicotyledons</taxon>
        <taxon>Gunneridae</taxon>
        <taxon>Pentapetalae</taxon>
        <taxon>asterids</taxon>
        <taxon>campanulids</taxon>
        <taxon>Asterales</taxon>
        <taxon>Asteraceae</taxon>
        <taxon>Asteroideae</taxon>
        <taxon>Anthemideae</taxon>
        <taxon>Anthemidinae</taxon>
        <taxon>Tanacetum</taxon>
    </lineage>
</organism>
<evidence type="ECO:0000313" key="2">
    <source>
        <dbReference type="EMBL" id="GJU02141.1"/>
    </source>
</evidence>
<evidence type="ECO:0000313" key="3">
    <source>
        <dbReference type="Proteomes" id="UP001151760"/>
    </source>
</evidence>
<dbReference type="Proteomes" id="UP001151760">
    <property type="component" value="Unassembled WGS sequence"/>
</dbReference>
<reference evidence="2" key="1">
    <citation type="journal article" date="2022" name="Int. J. Mol. Sci.">
        <title>Draft Genome of Tanacetum Coccineum: Genomic Comparison of Closely Related Tanacetum-Family Plants.</title>
        <authorList>
            <person name="Yamashiro T."/>
            <person name="Shiraishi A."/>
            <person name="Nakayama K."/>
            <person name="Satake H."/>
        </authorList>
    </citation>
    <scope>NUCLEOTIDE SEQUENCE</scope>
</reference>
<feature type="compositionally biased region" description="Basic and acidic residues" evidence="1">
    <location>
        <begin position="98"/>
        <end position="110"/>
    </location>
</feature>
<evidence type="ECO:0008006" key="4">
    <source>
        <dbReference type="Google" id="ProtNLM"/>
    </source>
</evidence>
<reference evidence="2" key="2">
    <citation type="submission" date="2022-01" db="EMBL/GenBank/DDBJ databases">
        <authorList>
            <person name="Yamashiro T."/>
            <person name="Shiraishi A."/>
            <person name="Satake H."/>
            <person name="Nakayama K."/>
        </authorList>
    </citation>
    <scope>NUCLEOTIDE SEQUENCE</scope>
</reference>
<feature type="compositionally biased region" description="Basic and acidic residues" evidence="1">
    <location>
        <begin position="142"/>
        <end position="160"/>
    </location>
</feature>
<feature type="compositionally biased region" description="Polar residues" evidence="1">
    <location>
        <begin position="80"/>
        <end position="90"/>
    </location>
</feature>
<sequence length="232" mass="27284">MSAMANTTLIVTTVTKTATKEKTLKETDATPRADILDFCEQHYEDILPVMDKICHDKRKEVHARLDFGEAKRIRGERENSFNSRGGNSPTRFHHERTRTRDQERRDERNVFDLLGHRKKSVHERLSDTHSPSITNSGPSRANSRDNSHSRGRSLSRDHSRIRNRIRGVKESYDDTYSHETRTKYRDRSCHGDRSRSVRRWRERESPPSYESKNNTSNRGHWKSKAKRRKLTD</sequence>
<name>A0ABQ5IPH6_9ASTR</name>
<feature type="compositionally biased region" description="Basic and acidic residues" evidence="1">
    <location>
        <begin position="167"/>
        <end position="205"/>
    </location>
</feature>
<proteinExistence type="predicted"/>
<comment type="caution">
    <text evidence="2">The sequence shown here is derived from an EMBL/GenBank/DDBJ whole genome shotgun (WGS) entry which is preliminary data.</text>
</comment>
<accession>A0ABQ5IPH6</accession>
<dbReference type="EMBL" id="BQNB010021030">
    <property type="protein sequence ID" value="GJU02141.1"/>
    <property type="molecule type" value="Genomic_DNA"/>
</dbReference>
<protein>
    <recommendedName>
        <fullName evidence="4">Reverse transcriptase domain-containing protein</fullName>
    </recommendedName>
</protein>
<feature type="compositionally biased region" description="Basic residues" evidence="1">
    <location>
        <begin position="219"/>
        <end position="232"/>
    </location>
</feature>
<gene>
    <name evidence="2" type="ORF">Tco_1112479</name>
</gene>